<dbReference type="CDD" id="cd06261">
    <property type="entry name" value="TM_PBP2"/>
    <property type="match status" value="1"/>
</dbReference>
<dbReference type="InterPro" id="IPR000515">
    <property type="entry name" value="MetI-like"/>
</dbReference>
<comment type="similarity">
    <text evidence="7">Belongs to the binding-protein-dependent transport system permease family.</text>
</comment>
<keyword evidence="6 7" id="KW-0472">Membrane</keyword>
<feature type="transmembrane region" description="Helical" evidence="7">
    <location>
        <begin position="61"/>
        <end position="91"/>
    </location>
</feature>
<dbReference type="PANTHER" id="PTHR30151:SF20">
    <property type="entry name" value="ABC TRANSPORTER PERMEASE PROTEIN HI_0355-RELATED"/>
    <property type="match status" value="1"/>
</dbReference>
<feature type="domain" description="ABC transmembrane type-1" evidence="8">
    <location>
        <begin position="65"/>
        <end position="249"/>
    </location>
</feature>
<evidence type="ECO:0000259" key="8">
    <source>
        <dbReference type="PROSITE" id="PS50928"/>
    </source>
</evidence>
<dbReference type="KEGG" id="broo:brsh051_00390"/>
<evidence type="ECO:0000313" key="10">
    <source>
        <dbReference type="Proteomes" id="UP001431656"/>
    </source>
</evidence>
<evidence type="ECO:0000313" key="9">
    <source>
        <dbReference type="EMBL" id="BEH00758.1"/>
    </source>
</evidence>
<evidence type="ECO:0000256" key="3">
    <source>
        <dbReference type="ARBA" id="ARBA00022475"/>
    </source>
</evidence>
<keyword evidence="10" id="KW-1185">Reference proteome</keyword>
<protein>
    <submittedName>
        <fullName evidence="9">ABC transporter permease</fullName>
    </submittedName>
</protein>
<comment type="subcellular location">
    <subcellularLocation>
        <location evidence="1 7">Cell membrane</location>
        <topology evidence="1 7">Multi-pass membrane protein</topology>
    </subcellularLocation>
</comment>
<evidence type="ECO:0000256" key="7">
    <source>
        <dbReference type="RuleBase" id="RU363032"/>
    </source>
</evidence>
<keyword evidence="2 7" id="KW-0813">Transport</keyword>
<dbReference type="GO" id="GO:0005886">
    <property type="term" value="C:plasma membrane"/>
    <property type="evidence" value="ECO:0007669"/>
    <property type="project" value="UniProtKB-SubCell"/>
</dbReference>
<feature type="transmembrane region" description="Helical" evidence="7">
    <location>
        <begin position="12"/>
        <end position="31"/>
    </location>
</feature>
<dbReference type="Proteomes" id="UP001431656">
    <property type="component" value="Chromosome"/>
</dbReference>
<dbReference type="GO" id="GO:0055085">
    <property type="term" value="P:transmembrane transport"/>
    <property type="evidence" value="ECO:0007669"/>
    <property type="project" value="InterPro"/>
</dbReference>
<evidence type="ECO:0000256" key="6">
    <source>
        <dbReference type="ARBA" id="ARBA00023136"/>
    </source>
</evidence>
<dbReference type="PROSITE" id="PS50928">
    <property type="entry name" value="ABC_TM1"/>
    <property type="match status" value="1"/>
</dbReference>
<feature type="transmembrane region" description="Helical" evidence="7">
    <location>
        <begin position="103"/>
        <end position="124"/>
    </location>
</feature>
<accession>A0AAN0KDY7</accession>
<evidence type="ECO:0000256" key="2">
    <source>
        <dbReference type="ARBA" id="ARBA00022448"/>
    </source>
</evidence>
<proteinExistence type="inferred from homology"/>
<dbReference type="EMBL" id="AP028056">
    <property type="protein sequence ID" value="BEH00758.1"/>
    <property type="molecule type" value="Genomic_DNA"/>
</dbReference>
<sequence>MDIRLRHTPLPLRIAAPIVAGLIFLLAWWLVTSFGSIPATLLPSPGTVVGRLGRELASGRLWAPIGVTITEAAAGCLLASVIALPTAYLIAHVRLAEATLAPYLAASQAIPAVALAPLLVIWVGYGMRPVVLLCSVMVFFPMVLSTVLGLRSIDREVLDAARVDGAAGAQMARWIEWPLALPATLTGVRNGFTLSITGAVVGELVMGGNGLGQRLAVQSQSSDTTGLFTTLIVLCVLAIAIYLGMTFIEWLVNPFASSPRWYRLTHPHHEK</sequence>
<organism evidence="9 10">
    <name type="scientific">Brooklawnia propionicigenes</name>
    <dbReference type="NCBI Taxonomy" id="3041175"/>
    <lineage>
        <taxon>Bacteria</taxon>
        <taxon>Bacillati</taxon>
        <taxon>Actinomycetota</taxon>
        <taxon>Actinomycetes</taxon>
        <taxon>Propionibacteriales</taxon>
        <taxon>Propionibacteriaceae</taxon>
        <taxon>Brooklawnia</taxon>
    </lineage>
</organism>
<dbReference type="AlphaFoldDB" id="A0AAN0KDY7"/>
<keyword evidence="3" id="KW-1003">Cell membrane</keyword>
<dbReference type="SUPFAM" id="SSF161098">
    <property type="entry name" value="MetI-like"/>
    <property type="match status" value="1"/>
</dbReference>
<evidence type="ECO:0000256" key="1">
    <source>
        <dbReference type="ARBA" id="ARBA00004651"/>
    </source>
</evidence>
<evidence type="ECO:0000256" key="4">
    <source>
        <dbReference type="ARBA" id="ARBA00022692"/>
    </source>
</evidence>
<keyword evidence="4 7" id="KW-0812">Transmembrane</keyword>
<dbReference type="Gene3D" id="1.10.3720.10">
    <property type="entry name" value="MetI-like"/>
    <property type="match status" value="1"/>
</dbReference>
<feature type="transmembrane region" description="Helical" evidence="7">
    <location>
        <begin position="227"/>
        <end position="252"/>
    </location>
</feature>
<dbReference type="InterPro" id="IPR035906">
    <property type="entry name" value="MetI-like_sf"/>
</dbReference>
<dbReference type="Pfam" id="PF00528">
    <property type="entry name" value="BPD_transp_1"/>
    <property type="match status" value="1"/>
</dbReference>
<dbReference type="PANTHER" id="PTHR30151">
    <property type="entry name" value="ALKANE SULFONATE ABC TRANSPORTER-RELATED, MEMBRANE SUBUNIT"/>
    <property type="match status" value="1"/>
</dbReference>
<keyword evidence="5 7" id="KW-1133">Transmembrane helix</keyword>
<reference evidence="9" key="1">
    <citation type="journal article" date="2024" name="Int. J. Syst. Evol. Microbiol.">
        <title>Brooklawnia propionicigenes sp. nov., a facultatively anaerobic, propionate-producing bacterium isolated from a methanogenic reactor treating waste from cattle farms.</title>
        <authorList>
            <person name="Akita Y."/>
            <person name="Ueki A."/>
            <person name="Tonouchi A."/>
            <person name="Sugawara Y."/>
            <person name="Honma S."/>
            <person name="Kaku N."/>
            <person name="Ueki K."/>
        </authorList>
    </citation>
    <scope>NUCLEOTIDE SEQUENCE</scope>
    <source>
        <strain evidence="9">SH051</strain>
    </source>
</reference>
<name>A0AAN0KDY7_9ACTN</name>
<evidence type="ECO:0000256" key="5">
    <source>
        <dbReference type="ARBA" id="ARBA00022989"/>
    </source>
</evidence>
<feature type="transmembrane region" description="Helical" evidence="7">
    <location>
        <begin position="130"/>
        <end position="150"/>
    </location>
</feature>
<gene>
    <name evidence="9" type="ORF">brsh051_00390</name>
</gene>